<dbReference type="Ensembl" id="ENSHHUT00000026022.1">
    <property type="protein sequence ID" value="ENSHHUP00000025051.1"/>
    <property type="gene ID" value="ENSHHUG00000015556.1"/>
</dbReference>
<dbReference type="GO" id="GO:0061608">
    <property type="term" value="F:nuclear import signal receptor activity"/>
    <property type="evidence" value="ECO:0007669"/>
    <property type="project" value="InterPro"/>
</dbReference>
<evidence type="ECO:0000259" key="8">
    <source>
        <dbReference type="PROSITE" id="PS51214"/>
    </source>
</evidence>
<dbReference type="PIRSF" id="PIRSF005673">
    <property type="entry name" value="Importin_alpha"/>
    <property type="match status" value="1"/>
</dbReference>
<dbReference type="GeneTree" id="ENSGT01050000244950"/>
<evidence type="ECO:0000256" key="1">
    <source>
        <dbReference type="ARBA" id="ARBA00010394"/>
    </source>
</evidence>
<dbReference type="Gene3D" id="1.20.5.690">
    <property type="entry name" value="Importin-alpha, importin-beta-binding domain"/>
    <property type="match status" value="1"/>
</dbReference>
<accession>A0A4W5LGP6</accession>
<dbReference type="InterPro" id="IPR011989">
    <property type="entry name" value="ARM-like"/>
</dbReference>
<keyword evidence="4 5" id="KW-0653">Protein transport</keyword>
<dbReference type="Proteomes" id="UP000314982">
    <property type="component" value="Unassembled WGS sequence"/>
</dbReference>
<dbReference type="Pfam" id="PF16186">
    <property type="entry name" value="Arm_3"/>
    <property type="match status" value="1"/>
</dbReference>
<keyword evidence="2 5" id="KW-0813">Transport</keyword>
<reference evidence="10" key="1">
    <citation type="submission" date="2018-06" db="EMBL/GenBank/DDBJ databases">
        <title>Genome assembly of Danube salmon.</title>
        <authorList>
            <person name="Macqueen D.J."/>
            <person name="Gundappa M.K."/>
        </authorList>
    </citation>
    <scope>NUCLEOTIDE SEQUENCE [LARGE SCALE GENOMIC DNA]</scope>
</reference>
<keyword evidence="10" id="KW-1185">Reference proteome</keyword>
<dbReference type="PANTHER" id="PTHR23316">
    <property type="entry name" value="IMPORTIN ALPHA"/>
    <property type="match status" value="1"/>
</dbReference>
<feature type="coiled-coil region" evidence="7">
    <location>
        <begin position="14"/>
        <end position="44"/>
    </location>
</feature>
<sequence>MEPSASPAKDNHRMNSYKNKALNVEEMRRRREEEGIQLRKQKREQQLFKRRNVDMLNEEGVMFESPLVDSYVDSTVTEEGVLTRRLVEMLFSEDPEVQLTTTQTFRKLLSKEPNPPIDEVINTPGIVERFVEFLKMSVNCTLQFEAAWALTNIASGTSMQTNIVIEAGAVPIFIELLNSDFEDVQEQVKADPCTYKQLLTKSTRLTMTRNAVWALSNLCRGKSPPPLFEKVSPCLQVLSRLLFSSDSDLLADACWALSYLSDGPNEKIQAVIDSGVCRRLVELLMHTDYKVASPALRAVGNIVTGDDIQTQVVLNCSALPCLLHLLSSPKESIRKEACWTVSNITAGNRAQIQTVIDANIFPVLIDILQKAEFRTRKEAAWAITNATSGGTPEQIRYLVNLGCIKPLCDLLTVMDSKIVQVALNGLENILRLGDQEAKQDAGPNGTGINPYCSLIEEAYGLDKIEFLQSHENQEIYQKAFDLIEHYFGVEEEDQSLAPQVDQVNQQFLFPQQEAPMEGFQL</sequence>
<dbReference type="InterPro" id="IPR032413">
    <property type="entry name" value="Arm_3"/>
</dbReference>
<dbReference type="InterPro" id="IPR036975">
    <property type="entry name" value="Importin-a_IBB_sf"/>
</dbReference>
<protein>
    <recommendedName>
        <fullName evidence="5">Importin subunit alpha</fullName>
    </recommendedName>
</protein>
<organism evidence="9 10">
    <name type="scientific">Hucho hucho</name>
    <name type="common">huchen</name>
    <dbReference type="NCBI Taxonomy" id="62062"/>
    <lineage>
        <taxon>Eukaryota</taxon>
        <taxon>Metazoa</taxon>
        <taxon>Chordata</taxon>
        <taxon>Craniata</taxon>
        <taxon>Vertebrata</taxon>
        <taxon>Euteleostomi</taxon>
        <taxon>Actinopterygii</taxon>
        <taxon>Neopterygii</taxon>
        <taxon>Teleostei</taxon>
        <taxon>Protacanthopterygii</taxon>
        <taxon>Salmoniformes</taxon>
        <taxon>Salmonidae</taxon>
        <taxon>Salmoninae</taxon>
        <taxon>Hucho</taxon>
    </lineage>
</organism>
<keyword evidence="7" id="KW-0175">Coiled coil</keyword>
<dbReference type="FunFam" id="1.20.5.690:FF:000001">
    <property type="entry name" value="Importin subunit alpha"/>
    <property type="match status" value="1"/>
</dbReference>
<dbReference type="Gene3D" id="1.25.10.10">
    <property type="entry name" value="Leucine-rich Repeat Variant"/>
    <property type="match status" value="1"/>
</dbReference>
<dbReference type="InterPro" id="IPR016024">
    <property type="entry name" value="ARM-type_fold"/>
</dbReference>
<dbReference type="GO" id="GO:0005737">
    <property type="term" value="C:cytoplasm"/>
    <property type="evidence" value="ECO:0007669"/>
    <property type="project" value="InterPro"/>
</dbReference>
<dbReference type="PROSITE" id="PS51214">
    <property type="entry name" value="IBB"/>
    <property type="match status" value="1"/>
</dbReference>
<dbReference type="InterPro" id="IPR000225">
    <property type="entry name" value="Armadillo"/>
</dbReference>
<evidence type="ECO:0000256" key="3">
    <source>
        <dbReference type="ARBA" id="ARBA00022737"/>
    </source>
</evidence>
<dbReference type="Pfam" id="PF00514">
    <property type="entry name" value="Arm"/>
    <property type="match status" value="8"/>
</dbReference>
<proteinExistence type="inferred from homology"/>
<feature type="domain" description="IBB" evidence="8">
    <location>
        <begin position="1"/>
        <end position="60"/>
    </location>
</feature>
<keyword evidence="3" id="KW-0677">Repeat</keyword>
<evidence type="ECO:0000256" key="7">
    <source>
        <dbReference type="SAM" id="Coils"/>
    </source>
</evidence>
<evidence type="ECO:0000313" key="10">
    <source>
        <dbReference type="Proteomes" id="UP000314982"/>
    </source>
</evidence>
<comment type="similarity">
    <text evidence="1 5">Belongs to the importin alpha family.</text>
</comment>
<dbReference type="SMART" id="SM00185">
    <property type="entry name" value="ARM"/>
    <property type="match status" value="8"/>
</dbReference>
<dbReference type="PROSITE" id="PS50176">
    <property type="entry name" value="ARM_REPEAT"/>
    <property type="match status" value="1"/>
</dbReference>
<reference evidence="9" key="3">
    <citation type="submission" date="2025-09" db="UniProtKB">
        <authorList>
            <consortium name="Ensembl"/>
        </authorList>
    </citation>
    <scope>IDENTIFICATION</scope>
</reference>
<evidence type="ECO:0000256" key="2">
    <source>
        <dbReference type="ARBA" id="ARBA00022448"/>
    </source>
</evidence>
<dbReference type="GO" id="GO:0006606">
    <property type="term" value="P:protein import into nucleus"/>
    <property type="evidence" value="ECO:0007669"/>
    <property type="project" value="InterPro"/>
</dbReference>
<dbReference type="FunFam" id="1.25.10.10:FF:000013">
    <property type="entry name" value="Importin subunit alpha"/>
    <property type="match status" value="1"/>
</dbReference>
<name>A0A4W5LGP6_9TELE</name>
<evidence type="ECO:0000256" key="5">
    <source>
        <dbReference type="PIRNR" id="PIRNR005673"/>
    </source>
</evidence>
<evidence type="ECO:0000313" key="9">
    <source>
        <dbReference type="Ensembl" id="ENSHHUP00000025051.1"/>
    </source>
</evidence>
<evidence type="ECO:0000256" key="6">
    <source>
        <dbReference type="PROSITE-ProRule" id="PRU00259"/>
    </source>
</evidence>
<dbReference type="SUPFAM" id="SSF48371">
    <property type="entry name" value="ARM repeat"/>
    <property type="match status" value="1"/>
</dbReference>
<dbReference type="InterPro" id="IPR024931">
    <property type="entry name" value="Importin_alpha"/>
</dbReference>
<dbReference type="AlphaFoldDB" id="A0A4W5LGP6"/>
<reference evidence="9" key="2">
    <citation type="submission" date="2025-08" db="UniProtKB">
        <authorList>
            <consortium name="Ensembl"/>
        </authorList>
    </citation>
    <scope>IDENTIFICATION</scope>
</reference>
<evidence type="ECO:0000256" key="4">
    <source>
        <dbReference type="ARBA" id="ARBA00022927"/>
    </source>
</evidence>
<dbReference type="Pfam" id="PF01749">
    <property type="entry name" value="IBB"/>
    <property type="match status" value="1"/>
</dbReference>
<dbReference type="InterPro" id="IPR002652">
    <property type="entry name" value="Importin-a_IBB"/>
</dbReference>
<feature type="repeat" description="ARM" evidence="6">
    <location>
        <begin position="125"/>
        <end position="168"/>
    </location>
</feature>